<dbReference type="GO" id="GO:0008762">
    <property type="term" value="F:UDP-N-acetylmuramate dehydrogenase activity"/>
    <property type="evidence" value="ECO:0007669"/>
    <property type="project" value="UniProtKB-UniRule"/>
</dbReference>
<dbReference type="InterPro" id="IPR011601">
    <property type="entry name" value="MurB_C"/>
</dbReference>
<evidence type="ECO:0000256" key="15">
    <source>
        <dbReference type="ARBA" id="ARBA00023002"/>
    </source>
</evidence>
<dbReference type="InterPro" id="IPR003170">
    <property type="entry name" value="MurB"/>
</dbReference>
<keyword evidence="12 20" id="KW-0521">NADP</keyword>
<feature type="active site" evidence="20">
    <location>
        <position position="317"/>
    </location>
</feature>
<dbReference type="EMBL" id="JACHXZ010000002">
    <property type="protein sequence ID" value="MBB3168462.1"/>
    <property type="molecule type" value="Genomic_DNA"/>
</dbReference>
<dbReference type="AlphaFoldDB" id="A0A839UKU5"/>
<dbReference type="PANTHER" id="PTHR21071:SF4">
    <property type="entry name" value="UDP-N-ACETYLENOLPYRUVOYLGLUCOSAMINE REDUCTASE"/>
    <property type="match status" value="1"/>
</dbReference>
<feature type="active site" evidence="20">
    <location>
        <position position="149"/>
    </location>
</feature>
<comment type="function">
    <text evidence="2 20">Cell wall formation.</text>
</comment>
<evidence type="ECO:0000256" key="20">
    <source>
        <dbReference type="HAMAP-Rule" id="MF_00037"/>
    </source>
</evidence>
<evidence type="ECO:0000256" key="14">
    <source>
        <dbReference type="ARBA" id="ARBA00022984"/>
    </source>
</evidence>
<keyword evidence="9 20" id="KW-0132">Cell division</keyword>
<evidence type="ECO:0000256" key="11">
    <source>
        <dbReference type="ARBA" id="ARBA00022827"/>
    </source>
</evidence>
<reference evidence="22 23" key="1">
    <citation type="submission" date="2020-08" db="EMBL/GenBank/DDBJ databases">
        <title>Genomic Encyclopedia of Type Strains, Phase III (KMG-III): the genomes of soil and plant-associated and newly described type strains.</title>
        <authorList>
            <person name="Whitman W."/>
        </authorList>
    </citation>
    <scope>NUCLEOTIDE SEQUENCE [LARGE SCALE GENOMIC DNA]</scope>
    <source>
        <strain evidence="22 23">CECT 8571</strain>
    </source>
</reference>
<name>A0A839UKU5_9GAMM</name>
<dbReference type="HAMAP" id="MF_00037">
    <property type="entry name" value="MurB"/>
    <property type="match status" value="1"/>
</dbReference>
<accession>A0A839UKU5</accession>
<evidence type="ECO:0000256" key="1">
    <source>
        <dbReference type="ARBA" id="ARBA00001974"/>
    </source>
</evidence>
<dbReference type="InterPro" id="IPR016167">
    <property type="entry name" value="FAD-bd_PCMH_sub1"/>
</dbReference>
<evidence type="ECO:0000256" key="16">
    <source>
        <dbReference type="ARBA" id="ARBA00023306"/>
    </source>
</evidence>
<keyword evidence="11 20" id="KW-0274">FAD</keyword>
<evidence type="ECO:0000259" key="21">
    <source>
        <dbReference type="PROSITE" id="PS51387"/>
    </source>
</evidence>
<feature type="domain" description="FAD-binding PCMH-type" evidence="21">
    <location>
        <begin position="1"/>
        <end position="172"/>
    </location>
</feature>
<comment type="catalytic activity">
    <reaction evidence="19 20">
        <text>UDP-N-acetyl-alpha-D-muramate + NADP(+) = UDP-N-acetyl-3-O-(1-carboxyvinyl)-alpha-D-glucosamine + NADPH + H(+)</text>
        <dbReference type="Rhea" id="RHEA:12248"/>
        <dbReference type="ChEBI" id="CHEBI:15378"/>
        <dbReference type="ChEBI" id="CHEBI:57783"/>
        <dbReference type="ChEBI" id="CHEBI:58349"/>
        <dbReference type="ChEBI" id="CHEBI:68483"/>
        <dbReference type="ChEBI" id="CHEBI:70757"/>
        <dbReference type="EC" id="1.3.1.98"/>
    </reaction>
</comment>
<gene>
    <name evidence="20" type="primary">murB</name>
    <name evidence="22" type="ORF">FHS30_001646</name>
</gene>
<evidence type="ECO:0000256" key="7">
    <source>
        <dbReference type="ARBA" id="ARBA00015188"/>
    </source>
</evidence>
<dbReference type="RefSeq" id="WP_183909941.1">
    <property type="nucleotide sequence ID" value="NZ_JACHXZ010000002.1"/>
</dbReference>
<evidence type="ECO:0000313" key="22">
    <source>
        <dbReference type="EMBL" id="MBB3168462.1"/>
    </source>
</evidence>
<sequence>MATPALAEHFVCVSDLASLLAALTVAEKRNWPVTVLGGGSNVIFRNDVPGLVIQMAIKGIASKIDVDGVLVTAGAGERWQALVDFCIQRSLWGVENLTLIPGTVGAAPIQNIGAYGVELESVFHELTALRLADRQVVKMTRADCQFSYRQSRFKRDLERYIILDVTLRVSRTGEPVLHYPGLQGACADIEQALTPAAVAKAVAALRRAKLPDPQVIPNSGSFFHNPVVDLAQAAALKQRWPELVSYALPDSKVKLAAGWLIEQAGFKGVLRDGVGMHAAQALVMTNPGRRAGEQVLAHAQEVAAKVQAMFGVRLDIEPQILP</sequence>
<comment type="pathway">
    <text evidence="4 20">Cell wall biogenesis; peptidoglycan biosynthesis.</text>
</comment>
<evidence type="ECO:0000256" key="2">
    <source>
        <dbReference type="ARBA" id="ARBA00003921"/>
    </source>
</evidence>
<comment type="cofactor">
    <cofactor evidence="1 20">
        <name>FAD</name>
        <dbReference type="ChEBI" id="CHEBI:57692"/>
    </cofactor>
</comment>
<evidence type="ECO:0000313" key="23">
    <source>
        <dbReference type="Proteomes" id="UP000559987"/>
    </source>
</evidence>
<keyword evidence="14 20" id="KW-0573">Peptidoglycan synthesis</keyword>
<keyword evidence="15 20" id="KW-0560">Oxidoreductase</keyword>
<keyword evidence="8 20" id="KW-0963">Cytoplasm</keyword>
<dbReference type="SUPFAM" id="SSF56194">
    <property type="entry name" value="Uridine diphospho-N-Acetylenolpyruvylglucosamine reductase, MurB, C-terminal domain"/>
    <property type="match status" value="1"/>
</dbReference>
<dbReference type="GO" id="GO:0071555">
    <property type="term" value="P:cell wall organization"/>
    <property type="evidence" value="ECO:0007669"/>
    <property type="project" value="UniProtKB-KW"/>
</dbReference>
<keyword evidence="13 20" id="KW-0133">Cell shape</keyword>
<evidence type="ECO:0000256" key="9">
    <source>
        <dbReference type="ARBA" id="ARBA00022618"/>
    </source>
</evidence>
<evidence type="ECO:0000256" key="4">
    <source>
        <dbReference type="ARBA" id="ARBA00004752"/>
    </source>
</evidence>
<evidence type="ECO:0000256" key="18">
    <source>
        <dbReference type="ARBA" id="ARBA00031026"/>
    </source>
</evidence>
<dbReference type="Proteomes" id="UP000559987">
    <property type="component" value="Unassembled WGS sequence"/>
</dbReference>
<evidence type="ECO:0000256" key="3">
    <source>
        <dbReference type="ARBA" id="ARBA00004496"/>
    </source>
</evidence>
<dbReference type="InterPro" id="IPR036318">
    <property type="entry name" value="FAD-bd_PCMH-like_sf"/>
</dbReference>
<dbReference type="InterPro" id="IPR016169">
    <property type="entry name" value="FAD-bd_PCMH_sub2"/>
</dbReference>
<dbReference type="EC" id="1.3.1.98" evidence="6 20"/>
<proteinExistence type="inferred from homology"/>
<protein>
    <recommendedName>
        <fullName evidence="7 20">UDP-N-acetylenolpyruvoylglucosamine reductase</fullName>
        <ecNumber evidence="6 20">1.3.1.98</ecNumber>
    </recommendedName>
    <alternativeName>
        <fullName evidence="18 20">UDP-N-acetylmuramate dehydrogenase</fullName>
    </alternativeName>
</protein>
<dbReference type="Gene3D" id="3.90.78.10">
    <property type="entry name" value="UDP-N-acetylenolpyruvoylglucosamine reductase, C-terminal domain"/>
    <property type="match status" value="1"/>
</dbReference>
<dbReference type="GO" id="GO:0009252">
    <property type="term" value="P:peptidoglycan biosynthetic process"/>
    <property type="evidence" value="ECO:0007669"/>
    <property type="project" value="UniProtKB-UniRule"/>
</dbReference>
<feature type="active site" description="Proton donor" evidence="20">
    <location>
        <position position="221"/>
    </location>
</feature>
<dbReference type="UniPathway" id="UPA00219"/>
<dbReference type="PANTHER" id="PTHR21071">
    <property type="entry name" value="UDP-N-ACETYLENOLPYRUVOYLGLUCOSAMINE REDUCTASE"/>
    <property type="match status" value="1"/>
</dbReference>
<evidence type="ECO:0000256" key="6">
    <source>
        <dbReference type="ARBA" id="ARBA00012518"/>
    </source>
</evidence>
<organism evidence="22 23">
    <name type="scientific">Simiduia aestuariiviva</name>
    <dbReference type="NCBI Taxonomy" id="1510459"/>
    <lineage>
        <taxon>Bacteria</taxon>
        <taxon>Pseudomonadati</taxon>
        <taxon>Pseudomonadota</taxon>
        <taxon>Gammaproteobacteria</taxon>
        <taxon>Cellvibrionales</taxon>
        <taxon>Cellvibrionaceae</taxon>
        <taxon>Simiduia</taxon>
    </lineage>
</organism>
<dbReference type="GO" id="GO:0051301">
    <property type="term" value="P:cell division"/>
    <property type="evidence" value="ECO:0007669"/>
    <property type="project" value="UniProtKB-KW"/>
</dbReference>
<dbReference type="Pfam" id="PF02873">
    <property type="entry name" value="MurB_C"/>
    <property type="match status" value="1"/>
</dbReference>
<dbReference type="GO" id="GO:0071949">
    <property type="term" value="F:FAD binding"/>
    <property type="evidence" value="ECO:0007669"/>
    <property type="project" value="InterPro"/>
</dbReference>
<dbReference type="InterPro" id="IPR006094">
    <property type="entry name" value="Oxid_FAD_bind_N"/>
</dbReference>
<dbReference type="InterPro" id="IPR016166">
    <property type="entry name" value="FAD-bd_PCMH"/>
</dbReference>
<dbReference type="NCBIfam" id="TIGR00179">
    <property type="entry name" value="murB"/>
    <property type="match status" value="1"/>
</dbReference>
<evidence type="ECO:0000256" key="5">
    <source>
        <dbReference type="ARBA" id="ARBA00010485"/>
    </source>
</evidence>
<dbReference type="NCBIfam" id="NF000755">
    <property type="entry name" value="PRK00046.1"/>
    <property type="match status" value="1"/>
</dbReference>
<evidence type="ECO:0000256" key="13">
    <source>
        <dbReference type="ARBA" id="ARBA00022960"/>
    </source>
</evidence>
<evidence type="ECO:0000256" key="10">
    <source>
        <dbReference type="ARBA" id="ARBA00022630"/>
    </source>
</evidence>
<evidence type="ECO:0000256" key="17">
    <source>
        <dbReference type="ARBA" id="ARBA00023316"/>
    </source>
</evidence>
<comment type="subcellular location">
    <subcellularLocation>
        <location evidence="3 20">Cytoplasm</location>
    </subcellularLocation>
</comment>
<dbReference type="InterPro" id="IPR036635">
    <property type="entry name" value="MurB_C_sf"/>
</dbReference>
<evidence type="ECO:0000256" key="19">
    <source>
        <dbReference type="ARBA" id="ARBA00048914"/>
    </source>
</evidence>
<comment type="caution">
    <text evidence="22">The sequence shown here is derived from an EMBL/GenBank/DDBJ whole genome shotgun (WGS) entry which is preliminary data.</text>
</comment>
<keyword evidence="23" id="KW-1185">Reference proteome</keyword>
<evidence type="ECO:0000256" key="8">
    <source>
        <dbReference type="ARBA" id="ARBA00022490"/>
    </source>
</evidence>
<dbReference type="GO" id="GO:0005829">
    <property type="term" value="C:cytosol"/>
    <property type="evidence" value="ECO:0007669"/>
    <property type="project" value="TreeGrafter"/>
</dbReference>
<dbReference type="Pfam" id="PF01565">
    <property type="entry name" value="FAD_binding_4"/>
    <property type="match status" value="1"/>
</dbReference>
<dbReference type="SUPFAM" id="SSF56176">
    <property type="entry name" value="FAD-binding/transporter-associated domain-like"/>
    <property type="match status" value="1"/>
</dbReference>
<dbReference type="Gene3D" id="3.30.465.10">
    <property type="match status" value="1"/>
</dbReference>
<dbReference type="Gene3D" id="3.30.43.10">
    <property type="entry name" value="Uridine Diphospho-n-acetylenolpyruvylglucosamine Reductase, domain 2"/>
    <property type="match status" value="1"/>
</dbReference>
<keyword evidence="17 20" id="KW-0961">Cell wall biogenesis/degradation</keyword>
<evidence type="ECO:0000256" key="12">
    <source>
        <dbReference type="ARBA" id="ARBA00022857"/>
    </source>
</evidence>
<comment type="similarity">
    <text evidence="5 20">Belongs to the MurB family.</text>
</comment>
<keyword evidence="16 20" id="KW-0131">Cell cycle</keyword>
<keyword evidence="10 20" id="KW-0285">Flavoprotein</keyword>
<dbReference type="GO" id="GO:0008360">
    <property type="term" value="P:regulation of cell shape"/>
    <property type="evidence" value="ECO:0007669"/>
    <property type="project" value="UniProtKB-KW"/>
</dbReference>
<dbReference type="PROSITE" id="PS51387">
    <property type="entry name" value="FAD_PCMH"/>
    <property type="match status" value="1"/>
</dbReference>